<dbReference type="EMBL" id="WPAF01000014">
    <property type="protein sequence ID" value="KAF0134001.1"/>
    <property type="molecule type" value="Genomic_DNA"/>
</dbReference>
<evidence type="ECO:0000256" key="11">
    <source>
        <dbReference type="SAM" id="MobiDB-lite"/>
    </source>
</evidence>
<dbReference type="GO" id="GO:0005543">
    <property type="term" value="F:phospholipid binding"/>
    <property type="evidence" value="ECO:0007669"/>
    <property type="project" value="TreeGrafter"/>
</dbReference>
<evidence type="ECO:0000256" key="5">
    <source>
        <dbReference type="ARBA" id="ARBA00022556"/>
    </source>
</evidence>
<protein>
    <recommendedName>
        <fullName evidence="3 10">Lipid-A-disaccharide synthase</fullName>
        <ecNumber evidence="2 10">2.4.1.182</ecNumber>
    </recommendedName>
</protein>
<proteinExistence type="predicted"/>
<name>A0A833NWW9_UNCSA</name>
<comment type="caution">
    <text evidence="12">The sequence shown here is derived from an EMBL/GenBank/DDBJ whole genome shotgun (WGS) entry which is preliminary data.</text>
</comment>
<dbReference type="Proteomes" id="UP000488506">
    <property type="component" value="Unassembled WGS sequence"/>
</dbReference>
<comment type="catalytic activity">
    <reaction evidence="9">
        <text>a lipid X + a UDP-2-N,3-O-bis[(3R)-3-hydroxyacyl]-alpha-D-glucosamine = a lipid A disaccharide + UDP + H(+)</text>
        <dbReference type="Rhea" id="RHEA:67828"/>
        <dbReference type="ChEBI" id="CHEBI:15378"/>
        <dbReference type="ChEBI" id="CHEBI:58223"/>
        <dbReference type="ChEBI" id="CHEBI:137748"/>
        <dbReference type="ChEBI" id="CHEBI:176338"/>
        <dbReference type="ChEBI" id="CHEBI:176343"/>
        <dbReference type="EC" id="2.4.1.182"/>
    </reaction>
</comment>
<dbReference type="InterPro" id="IPR003835">
    <property type="entry name" value="Glyco_trans_19"/>
</dbReference>
<organism evidence="12 13">
    <name type="scientific">Candidatus Saganbacteria bacterium</name>
    <dbReference type="NCBI Taxonomy" id="2575572"/>
    <lineage>
        <taxon>Bacteria</taxon>
        <taxon>Bacillati</taxon>
        <taxon>Saganbacteria</taxon>
    </lineage>
</organism>
<dbReference type="Pfam" id="PF02684">
    <property type="entry name" value="LpxB"/>
    <property type="match status" value="1"/>
</dbReference>
<dbReference type="PANTHER" id="PTHR30372">
    <property type="entry name" value="LIPID-A-DISACCHARIDE SYNTHASE"/>
    <property type="match status" value="1"/>
</dbReference>
<dbReference type="SUPFAM" id="SSF53756">
    <property type="entry name" value="UDP-Glycosyltransferase/glycogen phosphorylase"/>
    <property type="match status" value="1"/>
</dbReference>
<reference evidence="12 13" key="1">
    <citation type="submission" date="2019-12" db="EMBL/GenBank/DDBJ databases">
        <authorList>
            <person name="Wolfe R."/>
            <person name="Danczak R."/>
            <person name="Wilkins M."/>
        </authorList>
    </citation>
    <scope>NUCLEOTIDE SEQUENCE [LARGE SCALE GENOMIC DNA]</scope>
    <source>
        <strain evidence="12">X2_MaxBin.013</strain>
    </source>
</reference>
<evidence type="ECO:0000256" key="6">
    <source>
        <dbReference type="ARBA" id="ARBA00022676"/>
    </source>
</evidence>
<keyword evidence="7" id="KW-0808">Transferase</keyword>
<feature type="region of interest" description="Disordered" evidence="11">
    <location>
        <begin position="381"/>
        <end position="402"/>
    </location>
</feature>
<keyword evidence="8" id="KW-0443">Lipid metabolism</keyword>
<evidence type="ECO:0000256" key="7">
    <source>
        <dbReference type="ARBA" id="ARBA00022679"/>
    </source>
</evidence>
<dbReference type="GO" id="GO:0008915">
    <property type="term" value="F:lipid-A-disaccharide synthase activity"/>
    <property type="evidence" value="ECO:0007669"/>
    <property type="project" value="UniProtKB-UniRule"/>
</dbReference>
<sequence length="402" mass="44274">MKIMLSAGETSGDTYGAHLVKYLKDLRPDIYFFGMGGNRMFSAGVDIKFDISSKGTVGIFEALPNALSIFSVLSKMKALLLKESPDLLILIDSQGLNMPLAKYANAIGIKTCYFIAPQEWLWGSSKNTKIVAETLDYIIAIFEKEYSIYKSFGANVFYFGHPLLDMIKINSTREQILSKLGANISEPIIMLCPGSRIQEINSVFPVLLSACEIFSQKYPNSFFPVAAASAWIKPYIISRLKKSSLKNFQVFENLTHEIISVSDLVLASSGTINLEASIIGTPNIMAYKLNPLTFFIAKNILKLGNKLKYFSMPNILLGKRLVPELIQENATAANIFNCLNDSYVNKVSFDNKSLLAKLGSPPVFPNIAKKILSFTSSPCTPHLSAGRRGPKGDPRTKATFAG</sequence>
<gene>
    <name evidence="12" type="ORF">FD145_943</name>
</gene>
<dbReference type="GO" id="GO:0016020">
    <property type="term" value="C:membrane"/>
    <property type="evidence" value="ECO:0007669"/>
    <property type="project" value="GOC"/>
</dbReference>
<evidence type="ECO:0000256" key="10">
    <source>
        <dbReference type="NCBIfam" id="TIGR00215"/>
    </source>
</evidence>
<dbReference type="GO" id="GO:0009245">
    <property type="term" value="P:lipid A biosynthetic process"/>
    <property type="evidence" value="ECO:0007669"/>
    <property type="project" value="UniProtKB-UniRule"/>
</dbReference>
<dbReference type="PANTHER" id="PTHR30372:SF4">
    <property type="entry name" value="LIPID-A-DISACCHARIDE SYNTHASE, MITOCHONDRIAL-RELATED"/>
    <property type="match status" value="1"/>
</dbReference>
<evidence type="ECO:0000256" key="3">
    <source>
        <dbReference type="ARBA" id="ARBA00020902"/>
    </source>
</evidence>
<dbReference type="NCBIfam" id="TIGR00215">
    <property type="entry name" value="lpxB"/>
    <property type="match status" value="1"/>
</dbReference>
<evidence type="ECO:0000313" key="12">
    <source>
        <dbReference type="EMBL" id="KAF0134001.1"/>
    </source>
</evidence>
<keyword evidence="6" id="KW-0328">Glycosyltransferase</keyword>
<keyword evidence="5" id="KW-0441">Lipid A biosynthesis</keyword>
<comment type="function">
    <text evidence="1">Condensation of UDP-2,3-diacylglucosamine and 2,3-diacylglucosamine-1-phosphate to form lipid A disaccharide, a precursor of lipid A, a phosphorylated glycolipid that anchors the lipopolysaccharide to the outer membrane of the cell.</text>
</comment>
<dbReference type="EC" id="2.4.1.182" evidence="2 10"/>
<evidence type="ECO:0000256" key="2">
    <source>
        <dbReference type="ARBA" id="ARBA00012687"/>
    </source>
</evidence>
<keyword evidence="4" id="KW-0444">Lipid biosynthesis</keyword>
<evidence type="ECO:0000256" key="1">
    <source>
        <dbReference type="ARBA" id="ARBA00002056"/>
    </source>
</evidence>
<evidence type="ECO:0000256" key="9">
    <source>
        <dbReference type="ARBA" id="ARBA00048975"/>
    </source>
</evidence>
<accession>A0A833NWW9</accession>
<evidence type="ECO:0000313" key="13">
    <source>
        <dbReference type="Proteomes" id="UP000488506"/>
    </source>
</evidence>
<dbReference type="AlphaFoldDB" id="A0A833NWW9"/>
<evidence type="ECO:0000256" key="4">
    <source>
        <dbReference type="ARBA" id="ARBA00022516"/>
    </source>
</evidence>
<evidence type="ECO:0000256" key="8">
    <source>
        <dbReference type="ARBA" id="ARBA00023098"/>
    </source>
</evidence>